<evidence type="ECO:0000313" key="1">
    <source>
        <dbReference type="EMBL" id="KAK8377527.1"/>
    </source>
</evidence>
<keyword evidence="2" id="KW-1185">Reference proteome</keyword>
<protein>
    <submittedName>
        <fullName evidence="1">Uncharacterized protein</fullName>
    </submittedName>
</protein>
<evidence type="ECO:0000313" key="2">
    <source>
        <dbReference type="Proteomes" id="UP001487740"/>
    </source>
</evidence>
<dbReference type="EMBL" id="JARAKH010000047">
    <property type="protein sequence ID" value="KAK8377527.1"/>
    <property type="molecule type" value="Genomic_DNA"/>
</dbReference>
<sequence>MYNLRDAHPRSPPRREDQPPPHFLWPCCTSPSLSVIQCGLRRALRWRWLLKDSEFCQVCAACQGPGRAWSPSLCMFSLLRLQCRPLVRVRPTLPCIRGLAHHFNLELCDVTHRGATSVRHGVGGRWLVSLGKFSRRLPATRRTEVFHNPTASSCLVVLEELGTEIYHREVEARHSAKQEVVEQHRNYCYSETSTLPSP</sequence>
<accession>A0AAW0STH5</accession>
<proteinExistence type="predicted"/>
<dbReference type="AlphaFoldDB" id="A0AAW0STH5"/>
<organism evidence="1 2">
    <name type="scientific">Scylla paramamosain</name>
    <name type="common">Mud crab</name>
    <dbReference type="NCBI Taxonomy" id="85552"/>
    <lineage>
        <taxon>Eukaryota</taxon>
        <taxon>Metazoa</taxon>
        <taxon>Ecdysozoa</taxon>
        <taxon>Arthropoda</taxon>
        <taxon>Crustacea</taxon>
        <taxon>Multicrustacea</taxon>
        <taxon>Malacostraca</taxon>
        <taxon>Eumalacostraca</taxon>
        <taxon>Eucarida</taxon>
        <taxon>Decapoda</taxon>
        <taxon>Pleocyemata</taxon>
        <taxon>Brachyura</taxon>
        <taxon>Eubrachyura</taxon>
        <taxon>Portunoidea</taxon>
        <taxon>Portunidae</taxon>
        <taxon>Portuninae</taxon>
        <taxon>Scylla</taxon>
    </lineage>
</organism>
<comment type="caution">
    <text evidence="1">The sequence shown here is derived from an EMBL/GenBank/DDBJ whole genome shotgun (WGS) entry which is preliminary data.</text>
</comment>
<dbReference type="Proteomes" id="UP001487740">
    <property type="component" value="Unassembled WGS sequence"/>
</dbReference>
<gene>
    <name evidence="1" type="ORF">O3P69_013868</name>
</gene>
<name>A0AAW0STH5_SCYPA</name>
<reference evidence="1 2" key="1">
    <citation type="submission" date="2023-03" db="EMBL/GenBank/DDBJ databases">
        <title>High-quality genome of Scylla paramamosain provides insights in environmental adaptation.</title>
        <authorList>
            <person name="Zhang L."/>
        </authorList>
    </citation>
    <scope>NUCLEOTIDE SEQUENCE [LARGE SCALE GENOMIC DNA]</scope>
    <source>
        <strain evidence="1">LZ_2023a</strain>
        <tissue evidence="1">Muscle</tissue>
    </source>
</reference>